<dbReference type="EMBL" id="MT774394">
    <property type="protein sequence ID" value="QOR59866.1"/>
    <property type="molecule type" value="Genomic_DNA"/>
</dbReference>
<protein>
    <submittedName>
        <fullName evidence="1">Uncharacterized protein</fullName>
    </submittedName>
</protein>
<reference evidence="1 2" key="1">
    <citation type="submission" date="2020-07" db="EMBL/GenBank/DDBJ databases">
        <title>Taxonomic proposal: Crassvirales, a new order of highly abundant and diverse bacterial viruses.</title>
        <authorList>
            <person name="Shkoporov A.N."/>
            <person name="Stockdale S.R."/>
            <person name="Guerin E."/>
            <person name="Ross R.P."/>
            <person name="Hill C."/>
        </authorList>
    </citation>
    <scope>NUCLEOTIDE SEQUENCE [LARGE SCALE GENOMIC DNA]</scope>
</reference>
<accession>A0A7M1S004</accession>
<name>A0A7M1S004_9CAUD</name>
<dbReference type="KEGG" id="vg:65130482"/>
<keyword evidence="2" id="KW-1185">Reference proteome</keyword>
<sequence>MKIGFGNYTYFDPNADDKKTYKTATYAQKQQYAFNQEKFNQLIANRQYNDAADYAAMFHFSDPKTQKEHENDIINLRRNGRVLGAIYSRIDDPNALAQIEFYDKVFVNGGLEQLTGNEYADKFIDYKRRLGSTIQNGEVKDEATRLSITFQPEKQYGIFGIDWLAEDNKKNIDNFYTQSGLNEQQLKAAGVKVTHKDGKTTLDFDKSNELANQIIFNLPSDTERIGDAPLRTSGENVSILGYNAKGESLVEKTHVGFTSSSSIGYNRSFEPMQTLIDNAKASKESYFKKTDLSEKDYSSTIGPAIDDNLEALKAAYAAGEIDATTFNRQFKILGSNVIAAVQSLGSGNYEMYTNSYNEELTDETLVSVENKQRSDLVNLINVINPKDLQLLSMCSNGKIGTLVNINTTNLTKDQIERLNDTEIPEEVYSKPRVQIFIPGFMQEQAQAKINANTSSRSVQEANSMLDWNYTYKCTNGTEIMPDGKGGFVKNNKPIDKNEAIKEINKDMIIQDAVSNLKFNYLSWNGNLISDKDNSLLGAEEYEKMTRLISVRAGNELNPGVSLAKTNGSDYTVDELFNMKGLSTSQYIYNEENGEISQSLPYQVSSKIKDIYSIYDAIMKELQYYYIDPDFKIKK</sequence>
<organism evidence="1 2">
    <name type="scientific">uncultured phage cr271_1</name>
    <dbReference type="NCBI Taxonomy" id="2772078"/>
    <lineage>
        <taxon>Viruses</taxon>
        <taxon>Duplodnaviria</taxon>
        <taxon>Heunggongvirae</taxon>
        <taxon>Uroviricota</taxon>
        <taxon>Caudoviricetes</taxon>
        <taxon>Crassvirales</taxon>
        <taxon>Intestiviridae</taxon>
        <taxon>Obtuvirinae</taxon>
        <taxon>Hacihdavirus</taxon>
        <taxon>Hacihdavirus animalis</taxon>
    </lineage>
</organism>
<evidence type="ECO:0000313" key="1">
    <source>
        <dbReference type="EMBL" id="QOR59866.1"/>
    </source>
</evidence>
<dbReference type="Proteomes" id="UP000593898">
    <property type="component" value="Segment"/>
</dbReference>
<dbReference type="GeneID" id="65130482"/>
<dbReference type="RefSeq" id="YP_010112024.1">
    <property type="nucleotide sequence ID" value="NC_055887.1"/>
</dbReference>
<evidence type="ECO:0000313" key="2">
    <source>
        <dbReference type="Proteomes" id="UP000593898"/>
    </source>
</evidence>
<proteinExistence type="predicted"/>